<evidence type="ECO:0000256" key="3">
    <source>
        <dbReference type="ARBA" id="ARBA00022448"/>
    </source>
</evidence>
<dbReference type="InterPro" id="IPR011701">
    <property type="entry name" value="MFS"/>
</dbReference>
<dbReference type="GeneID" id="87883928"/>
<dbReference type="Proteomes" id="UP001273166">
    <property type="component" value="Unassembled WGS sequence"/>
</dbReference>
<evidence type="ECO:0000256" key="6">
    <source>
        <dbReference type="ARBA" id="ARBA00023136"/>
    </source>
</evidence>
<evidence type="ECO:0000256" key="5">
    <source>
        <dbReference type="ARBA" id="ARBA00022989"/>
    </source>
</evidence>
<dbReference type="RefSeq" id="XP_062718943.1">
    <property type="nucleotide sequence ID" value="XM_062865099.1"/>
</dbReference>
<comment type="similarity">
    <text evidence="2">Belongs to the major facilitator superfamily. TCR/Tet family.</text>
</comment>
<dbReference type="SUPFAM" id="SSF103473">
    <property type="entry name" value="MFS general substrate transporter"/>
    <property type="match status" value="1"/>
</dbReference>
<dbReference type="AlphaFoldDB" id="A0AAJ0GNC4"/>
<dbReference type="GO" id="GO:0022857">
    <property type="term" value="F:transmembrane transporter activity"/>
    <property type="evidence" value="ECO:0007669"/>
    <property type="project" value="InterPro"/>
</dbReference>
<dbReference type="Pfam" id="PF07690">
    <property type="entry name" value="MFS_1"/>
    <property type="match status" value="1"/>
</dbReference>
<name>A0AAJ0GNC4_9PEZI</name>
<comment type="caution">
    <text evidence="10">The sequence shown here is derived from an EMBL/GenBank/DDBJ whole genome shotgun (WGS) entry which is preliminary data.</text>
</comment>
<evidence type="ECO:0000256" key="2">
    <source>
        <dbReference type="ARBA" id="ARBA00007520"/>
    </source>
</evidence>
<evidence type="ECO:0000313" key="10">
    <source>
        <dbReference type="EMBL" id="KAK3303163.1"/>
    </source>
</evidence>
<feature type="transmembrane region" description="Helical" evidence="8">
    <location>
        <begin position="271"/>
        <end position="292"/>
    </location>
</feature>
<feature type="transmembrane region" description="Helical" evidence="8">
    <location>
        <begin position="173"/>
        <end position="194"/>
    </location>
</feature>
<proteinExistence type="inferred from homology"/>
<evidence type="ECO:0000259" key="9">
    <source>
        <dbReference type="PROSITE" id="PS50850"/>
    </source>
</evidence>
<dbReference type="InterPro" id="IPR036259">
    <property type="entry name" value="MFS_trans_sf"/>
</dbReference>
<accession>A0AAJ0GNC4</accession>
<dbReference type="PANTHER" id="PTHR23501">
    <property type="entry name" value="MAJOR FACILITATOR SUPERFAMILY"/>
    <property type="match status" value="1"/>
</dbReference>
<dbReference type="EMBL" id="JAUDZG010000006">
    <property type="protein sequence ID" value="KAK3303163.1"/>
    <property type="molecule type" value="Genomic_DNA"/>
</dbReference>
<feature type="transmembrane region" description="Helical" evidence="8">
    <location>
        <begin position="345"/>
        <end position="366"/>
    </location>
</feature>
<feature type="region of interest" description="Disordered" evidence="7">
    <location>
        <begin position="1"/>
        <end position="57"/>
    </location>
</feature>
<protein>
    <submittedName>
        <fullName evidence="10">Major facilitator superfamily domain-containing protein</fullName>
    </submittedName>
</protein>
<reference evidence="10" key="2">
    <citation type="submission" date="2023-06" db="EMBL/GenBank/DDBJ databases">
        <authorList>
            <consortium name="Lawrence Berkeley National Laboratory"/>
            <person name="Mondo S.J."/>
            <person name="Hensen N."/>
            <person name="Bonometti L."/>
            <person name="Westerberg I."/>
            <person name="Brannstrom I.O."/>
            <person name="Guillou S."/>
            <person name="Cros-Aarteil S."/>
            <person name="Calhoun S."/>
            <person name="Haridas S."/>
            <person name="Kuo A."/>
            <person name="Pangilinan J."/>
            <person name="Riley R."/>
            <person name="Labutti K."/>
            <person name="Andreopoulos B."/>
            <person name="Lipzen A."/>
            <person name="Chen C."/>
            <person name="Yanf M."/>
            <person name="Daum C."/>
            <person name="Ng V."/>
            <person name="Clum A."/>
            <person name="Steindorff A."/>
            <person name="Ohm R."/>
            <person name="Martin F."/>
            <person name="Silar P."/>
            <person name="Natvig D."/>
            <person name="Lalanne C."/>
            <person name="Gautier V."/>
            <person name="Ament-Velasquez S.L."/>
            <person name="Kruys A."/>
            <person name="Hutchinson M.I."/>
            <person name="Powell A.J."/>
            <person name="Barry K."/>
            <person name="Miller A.N."/>
            <person name="Grigoriev I.V."/>
            <person name="Debuchy R."/>
            <person name="Gladieux P."/>
            <person name="Thoren M.H."/>
            <person name="Johannesson H."/>
        </authorList>
    </citation>
    <scope>NUCLEOTIDE SEQUENCE</scope>
    <source>
        <strain evidence="10">CBS 333.67</strain>
    </source>
</reference>
<feature type="transmembrane region" description="Helical" evidence="8">
    <location>
        <begin position="372"/>
        <end position="393"/>
    </location>
</feature>
<evidence type="ECO:0000256" key="4">
    <source>
        <dbReference type="ARBA" id="ARBA00022692"/>
    </source>
</evidence>
<feature type="transmembrane region" description="Helical" evidence="8">
    <location>
        <begin position="73"/>
        <end position="100"/>
    </location>
</feature>
<feature type="domain" description="Major facilitator superfamily (MFS) profile" evidence="9">
    <location>
        <begin position="77"/>
        <end position="566"/>
    </location>
</feature>
<feature type="transmembrane region" description="Helical" evidence="8">
    <location>
        <begin position="405"/>
        <end position="426"/>
    </location>
</feature>
<dbReference type="Gene3D" id="1.20.1250.20">
    <property type="entry name" value="MFS general substrate transporter like domains"/>
    <property type="match status" value="1"/>
</dbReference>
<feature type="transmembrane region" description="Helical" evidence="8">
    <location>
        <begin position="304"/>
        <end position="324"/>
    </location>
</feature>
<keyword evidence="6 8" id="KW-0472">Membrane</keyword>
<keyword evidence="3" id="KW-0813">Transport</keyword>
<evidence type="ECO:0000256" key="8">
    <source>
        <dbReference type="SAM" id="Phobius"/>
    </source>
</evidence>
<dbReference type="PROSITE" id="PS50850">
    <property type="entry name" value="MFS"/>
    <property type="match status" value="1"/>
</dbReference>
<evidence type="ECO:0000256" key="1">
    <source>
        <dbReference type="ARBA" id="ARBA00004141"/>
    </source>
</evidence>
<sequence>MGRRPRASSSSTRSLAEHSAAPWTLDADAAPSRERTRPSQKPSVVEKSQPDDADVEDGVVTAKHEPKWMSGTGLVILMLLVTTVVFLMMLDASIIATAIPRITDEFHSLRDVGWYVTAFQLASAALQPLSGKVYHKFSNKISFLVFFGIFELGSTICGGATSSAMLIAGRAVAGIGSAGLNNGALTIIACAVPLPKRPLLTGMMMALSQTGIVLGPLLGGAFTHYATWRWCFYVNLPIGLVVVAGLLLVRIPDQASKPRPWTVLRRLHLELDLPGFVLLAPAAVQLLLALSWGGTKYAWKSENIIGLFCGSGATALAWLAWNLYRGDDALIPFSILRVRAAWSGALTQCFLLTIVYCVSFFLPIYFQAVRGASPMMSGVYILPGIISQLLMTATGGRLVQWTGYVIPYIVLSGTCSSISSGLISTFSPTTSTSKWIGYQILNGAGRGLGMQMPLIAVQAALKPEDVSIGMSIVVFVQSLGTAITLAVSDVIFQGGLVSELSKQAPLADAAAIIAAGATNFRNIVNDRDLQGVLMAYSIAIDRVFYLVAGVGGLAVLTSLFLGWVNVRKEVGNSKNDQVGGGNERNCSGRGFELQNMDGGESRLGAARDSIRNCWHRTQVRQNY</sequence>
<comment type="subcellular location">
    <subcellularLocation>
        <location evidence="1">Membrane</location>
        <topology evidence="1">Multi-pass membrane protein</topology>
    </subcellularLocation>
</comment>
<dbReference type="CDD" id="cd17502">
    <property type="entry name" value="MFS_Azr1_MDR_like"/>
    <property type="match status" value="1"/>
</dbReference>
<keyword evidence="4 8" id="KW-0812">Transmembrane</keyword>
<dbReference type="FunFam" id="1.20.1250.20:FF:000196">
    <property type="entry name" value="MFS toxin efflux pump (AflT)"/>
    <property type="match status" value="1"/>
</dbReference>
<keyword evidence="11" id="KW-1185">Reference proteome</keyword>
<feature type="transmembrane region" description="Helical" evidence="8">
    <location>
        <begin position="206"/>
        <end position="226"/>
    </location>
</feature>
<dbReference type="Gene3D" id="1.20.1720.10">
    <property type="entry name" value="Multidrug resistance protein D"/>
    <property type="match status" value="1"/>
</dbReference>
<feature type="transmembrane region" description="Helical" evidence="8">
    <location>
        <begin position="232"/>
        <end position="251"/>
    </location>
</feature>
<evidence type="ECO:0000256" key="7">
    <source>
        <dbReference type="SAM" id="MobiDB-lite"/>
    </source>
</evidence>
<dbReference type="PANTHER" id="PTHR23501:SF193">
    <property type="entry name" value="MULTIDRUG TRANSPORTER, PUTATIVE (AFU_ORTHOLOGUE AFUA_8G00940)-RELATED"/>
    <property type="match status" value="1"/>
</dbReference>
<dbReference type="GO" id="GO:0005886">
    <property type="term" value="C:plasma membrane"/>
    <property type="evidence" value="ECO:0007669"/>
    <property type="project" value="TreeGrafter"/>
</dbReference>
<feature type="transmembrane region" description="Helical" evidence="8">
    <location>
        <begin position="543"/>
        <end position="564"/>
    </location>
</feature>
<reference evidence="10" key="1">
    <citation type="journal article" date="2023" name="Mol. Phylogenet. Evol.">
        <title>Genome-scale phylogeny and comparative genomics of the fungal order Sordariales.</title>
        <authorList>
            <person name="Hensen N."/>
            <person name="Bonometti L."/>
            <person name="Westerberg I."/>
            <person name="Brannstrom I.O."/>
            <person name="Guillou S."/>
            <person name="Cros-Aarteil S."/>
            <person name="Calhoun S."/>
            <person name="Haridas S."/>
            <person name="Kuo A."/>
            <person name="Mondo S."/>
            <person name="Pangilinan J."/>
            <person name="Riley R."/>
            <person name="LaButti K."/>
            <person name="Andreopoulos B."/>
            <person name="Lipzen A."/>
            <person name="Chen C."/>
            <person name="Yan M."/>
            <person name="Daum C."/>
            <person name="Ng V."/>
            <person name="Clum A."/>
            <person name="Steindorff A."/>
            <person name="Ohm R.A."/>
            <person name="Martin F."/>
            <person name="Silar P."/>
            <person name="Natvig D.O."/>
            <person name="Lalanne C."/>
            <person name="Gautier V."/>
            <person name="Ament-Velasquez S.L."/>
            <person name="Kruys A."/>
            <person name="Hutchinson M.I."/>
            <person name="Powell A.J."/>
            <person name="Barry K."/>
            <person name="Miller A.N."/>
            <person name="Grigoriev I.V."/>
            <person name="Debuchy R."/>
            <person name="Gladieux P."/>
            <person name="Hiltunen Thoren M."/>
            <person name="Johannesson H."/>
        </authorList>
    </citation>
    <scope>NUCLEOTIDE SEQUENCE</scope>
    <source>
        <strain evidence="10">CBS 333.67</strain>
    </source>
</reference>
<keyword evidence="5 8" id="KW-1133">Transmembrane helix</keyword>
<feature type="transmembrane region" description="Helical" evidence="8">
    <location>
        <begin position="141"/>
        <end position="167"/>
    </location>
</feature>
<evidence type="ECO:0000313" key="11">
    <source>
        <dbReference type="Proteomes" id="UP001273166"/>
    </source>
</evidence>
<dbReference type="InterPro" id="IPR020846">
    <property type="entry name" value="MFS_dom"/>
</dbReference>
<feature type="compositionally biased region" description="Low complexity" evidence="7">
    <location>
        <begin position="7"/>
        <end position="20"/>
    </location>
</feature>
<feature type="transmembrane region" description="Helical" evidence="8">
    <location>
        <begin position="468"/>
        <end position="492"/>
    </location>
</feature>
<gene>
    <name evidence="10" type="ORF">B0T15DRAFT_401281</name>
</gene>
<organism evidence="10 11">
    <name type="scientific">Chaetomium strumarium</name>
    <dbReference type="NCBI Taxonomy" id="1170767"/>
    <lineage>
        <taxon>Eukaryota</taxon>
        <taxon>Fungi</taxon>
        <taxon>Dikarya</taxon>
        <taxon>Ascomycota</taxon>
        <taxon>Pezizomycotina</taxon>
        <taxon>Sordariomycetes</taxon>
        <taxon>Sordariomycetidae</taxon>
        <taxon>Sordariales</taxon>
        <taxon>Chaetomiaceae</taxon>
        <taxon>Chaetomium</taxon>
    </lineage>
</organism>